<dbReference type="Proteomes" id="UP001164929">
    <property type="component" value="Chromosome 15"/>
</dbReference>
<evidence type="ECO:0000313" key="2">
    <source>
        <dbReference type="Proteomes" id="UP001164929"/>
    </source>
</evidence>
<proteinExistence type="predicted"/>
<accession>A0AAD6LPB1</accession>
<gene>
    <name evidence="1" type="ORF">NC653_034982</name>
</gene>
<reference evidence="1" key="1">
    <citation type="journal article" date="2023" name="Mol. Ecol. Resour.">
        <title>Chromosome-level genome assembly of a triploid poplar Populus alba 'Berolinensis'.</title>
        <authorList>
            <person name="Chen S."/>
            <person name="Yu Y."/>
            <person name="Wang X."/>
            <person name="Wang S."/>
            <person name="Zhang T."/>
            <person name="Zhou Y."/>
            <person name="He R."/>
            <person name="Meng N."/>
            <person name="Wang Y."/>
            <person name="Liu W."/>
            <person name="Liu Z."/>
            <person name="Liu J."/>
            <person name="Guo Q."/>
            <person name="Huang H."/>
            <person name="Sederoff R.R."/>
            <person name="Wang G."/>
            <person name="Qu G."/>
            <person name="Chen S."/>
        </authorList>
    </citation>
    <scope>NUCLEOTIDE SEQUENCE</scope>
    <source>
        <strain evidence="1">SC-2020</strain>
    </source>
</reference>
<name>A0AAD6LPB1_9ROSI</name>
<protein>
    <submittedName>
        <fullName evidence="1">Uncharacterized protein</fullName>
    </submittedName>
</protein>
<sequence length="61" mass="7423">MCACEHREKHSRSCIFPRQNPPLWRFIVGMWWKHQTSCFAPPKETKREEVKYLPFPTSFLQ</sequence>
<dbReference type="AlphaFoldDB" id="A0AAD6LPB1"/>
<organism evidence="1 2">
    <name type="scientific">Populus alba x Populus x berolinensis</name>
    <dbReference type="NCBI Taxonomy" id="444605"/>
    <lineage>
        <taxon>Eukaryota</taxon>
        <taxon>Viridiplantae</taxon>
        <taxon>Streptophyta</taxon>
        <taxon>Embryophyta</taxon>
        <taxon>Tracheophyta</taxon>
        <taxon>Spermatophyta</taxon>
        <taxon>Magnoliopsida</taxon>
        <taxon>eudicotyledons</taxon>
        <taxon>Gunneridae</taxon>
        <taxon>Pentapetalae</taxon>
        <taxon>rosids</taxon>
        <taxon>fabids</taxon>
        <taxon>Malpighiales</taxon>
        <taxon>Salicaceae</taxon>
        <taxon>Saliceae</taxon>
        <taxon>Populus</taxon>
    </lineage>
</organism>
<keyword evidence="2" id="KW-1185">Reference proteome</keyword>
<comment type="caution">
    <text evidence="1">The sequence shown here is derived from an EMBL/GenBank/DDBJ whole genome shotgun (WGS) entry which is preliminary data.</text>
</comment>
<dbReference type="EMBL" id="JAQIZT010000015">
    <property type="protein sequence ID" value="KAJ6970555.1"/>
    <property type="molecule type" value="Genomic_DNA"/>
</dbReference>
<evidence type="ECO:0000313" key="1">
    <source>
        <dbReference type="EMBL" id="KAJ6970555.1"/>
    </source>
</evidence>